<name>A0A1A3KQ96_MYCAS</name>
<evidence type="ECO:0000313" key="2">
    <source>
        <dbReference type="Proteomes" id="UP000093925"/>
    </source>
</evidence>
<reference evidence="1 2" key="1">
    <citation type="submission" date="2016-06" db="EMBL/GenBank/DDBJ databases">
        <authorList>
            <person name="Kjaerup R.B."/>
            <person name="Dalgaard T.S."/>
            <person name="Juul-Madsen H.R."/>
        </authorList>
    </citation>
    <scope>NUCLEOTIDE SEQUENCE [LARGE SCALE GENOMIC DNA]</scope>
    <source>
        <strain evidence="1 2">1276495.2</strain>
    </source>
</reference>
<comment type="caution">
    <text evidence="1">The sequence shown here is derived from an EMBL/GenBank/DDBJ whole genome shotgun (WGS) entry which is preliminary data.</text>
</comment>
<sequence length="107" mass="11893">MTRGRDANTAYLHERIVGDHEHDQPDGVHIARRGTSRNAAQLARTLIANRDEHVRTVHQIAQDADASALPAPMYGLLRQRSAAVQQRRAAYQQWEINSPTVASSIST</sequence>
<protein>
    <submittedName>
        <fullName evidence="1">Uncharacterized protein</fullName>
    </submittedName>
</protein>
<gene>
    <name evidence="1" type="ORF">A5640_09570</name>
</gene>
<proteinExistence type="predicted"/>
<dbReference type="Proteomes" id="UP000093925">
    <property type="component" value="Unassembled WGS sequence"/>
</dbReference>
<evidence type="ECO:0000313" key="1">
    <source>
        <dbReference type="EMBL" id="OBJ86609.1"/>
    </source>
</evidence>
<accession>A0A1A3KQ96</accession>
<organism evidence="1 2">
    <name type="scientific">Mycobacterium asiaticum</name>
    <dbReference type="NCBI Taxonomy" id="1790"/>
    <lineage>
        <taxon>Bacteria</taxon>
        <taxon>Bacillati</taxon>
        <taxon>Actinomycetota</taxon>
        <taxon>Actinomycetes</taxon>
        <taxon>Mycobacteriales</taxon>
        <taxon>Mycobacteriaceae</taxon>
        <taxon>Mycobacterium</taxon>
    </lineage>
</organism>
<dbReference type="AlphaFoldDB" id="A0A1A3KQ96"/>
<dbReference type="EMBL" id="LZLM01000058">
    <property type="protein sequence ID" value="OBJ86609.1"/>
    <property type="molecule type" value="Genomic_DNA"/>
</dbReference>